<dbReference type="CDD" id="cd23767">
    <property type="entry name" value="IQCD"/>
    <property type="match status" value="1"/>
</dbReference>
<dbReference type="OrthoDB" id="102961at2759"/>
<dbReference type="STRING" id="1156394.T0SDR5"/>
<sequence length="1006" mass="112504">MAEDRDGGGMQHCGCQIGRPCSCGMRLLLAREAKVELSEEYDEMELAPGVVMRLKKEYENVPGTRLYRLLRMYRLSLLDAIADMTAIIDLASTHKRLIVVDTTELLTRKDTVVAISSNTSMTAKQKRDGMQVASHMPSRYADLNLASLQKPPVPPLAAPISIHTLEPHLKRLLEVASATIAKTRLNLATCKAFVQTYASTRIQCIVRGRLSRRTHVYDMTTFWGCAEMAAAVCLQLLVRRRQAVARVHRVRSAWWAHHRGVAILHLQRIARGYLARQQYAQALADVQAARVATAALRLQCWWRSLTAKAFVAQRRRTVYAEFDHRHRHASATTIQRYYRGYDGRRVLRRLRIEASLCEPVRALAMQYMATGDLWAFLRAVDNDYRRFLHEKQDEEENASTFVQKFLREKHLLEEQAIQAWHVSRALESPVLQRIERTASAYTTSKSPSPERPSHPSSPQRTSASTFGSLSRSPSPERQSSPPKPVAPAGIFSPEASPDEVALGRLAPESIDLPDKYSPKLLRLAMAEGYSLPEVIAGLRGLEAQGRSIRSIKLLLRELRRRTPLMRNSFRSERVVRAAEPVKDRPVLTMWSSKRIPPSPTVSSTPTETASPFATKTEIQTYILHALPSGIKEPIAKFLFVAGLLLFVPPTIDARGNIASQHDPWTASREANAHLSAYLRMPPGLLKVRREQLVTSALDGTFATLKAHGLVHACDLAPYDVAHLVDWAIPVALAETIFWLLQTLVEMARNGRPTTLVHRLRTETKRPTTQDTEVFEGGFSPRADTPAIVSRARLEDEVGLFADMKARLEAQVLSPVAMSHSIYELLFQAVFVTLPVHADDLATYGSHHLDAFVHMLVAPKMDVHSTQRLLKKRCERASAVARDYSNVFRDAGCHTVRDIVHRQLNTFQLPLGLDEQVRILVGRLVFASPTPQRRSTPDLVPLTRPMSSASVDALSPPSRAKSILEPLASPLVSRGKRMLQAMDPSDMDGITNVLDDDVLWASDLKVG</sequence>
<reference evidence="2 3" key="1">
    <citation type="submission" date="2012-04" db="EMBL/GenBank/DDBJ databases">
        <title>The Genome Sequence of Saprolegnia declina VS20.</title>
        <authorList>
            <consortium name="The Broad Institute Genome Sequencing Platform"/>
            <person name="Russ C."/>
            <person name="Nusbaum C."/>
            <person name="Tyler B."/>
            <person name="van West P."/>
            <person name="Dieguez-Uribeondo J."/>
            <person name="de Bruijn I."/>
            <person name="Tripathy S."/>
            <person name="Jiang R."/>
            <person name="Young S.K."/>
            <person name="Zeng Q."/>
            <person name="Gargeya S."/>
            <person name="Fitzgerald M."/>
            <person name="Haas B."/>
            <person name="Abouelleil A."/>
            <person name="Alvarado L."/>
            <person name="Arachchi H.M."/>
            <person name="Berlin A."/>
            <person name="Chapman S.B."/>
            <person name="Goldberg J."/>
            <person name="Griggs A."/>
            <person name="Gujja S."/>
            <person name="Hansen M."/>
            <person name="Howarth C."/>
            <person name="Imamovic A."/>
            <person name="Larimer J."/>
            <person name="McCowen C."/>
            <person name="Montmayeur A."/>
            <person name="Murphy C."/>
            <person name="Neiman D."/>
            <person name="Pearson M."/>
            <person name="Priest M."/>
            <person name="Roberts A."/>
            <person name="Saif S."/>
            <person name="Shea T."/>
            <person name="Sisk P."/>
            <person name="Sykes S."/>
            <person name="Wortman J."/>
            <person name="Nusbaum C."/>
            <person name="Birren B."/>
        </authorList>
    </citation>
    <scope>NUCLEOTIDE SEQUENCE [LARGE SCALE GENOMIC DNA]</scope>
    <source>
        <strain evidence="2 3">VS20</strain>
    </source>
</reference>
<evidence type="ECO:0000256" key="1">
    <source>
        <dbReference type="SAM" id="MobiDB-lite"/>
    </source>
</evidence>
<dbReference type="PROSITE" id="PS50096">
    <property type="entry name" value="IQ"/>
    <property type="match status" value="3"/>
</dbReference>
<dbReference type="EMBL" id="JH767135">
    <property type="protein sequence ID" value="EQC40967.1"/>
    <property type="molecule type" value="Genomic_DNA"/>
</dbReference>
<protein>
    <submittedName>
        <fullName evidence="2">Uncharacterized protein</fullName>
    </submittedName>
</protein>
<feature type="compositionally biased region" description="Low complexity" evidence="1">
    <location>
        <begin position="468"/>
        <end position="480"/>
    </location>
</feature>
<keyword evidence="3" id="KW-1185">Reference proteome</keyword>
<dbReference type="OMA" id="PLMTNPW"/>
<dbReference type="AlphaFoldDB" id="T0SDR5"/>
<dbReference type="RefSeq" id="XP_008605811.1">
    <property type="nucleotide sequence ID" value="XM_008607589.1"/>
</dbReference>
<dbReference type="VEuPathDB" id="FungiDB:SDRG_02029"/>
<organism evidence="2 3">
    <name type="scientific">Saprolegnia diclina (strain VS20)</name>
    <dbReference type="NCBI Taxonomy" id="1156394"/>
    <lineage>
        <taxon>Eukaryota</taxon>
        <taxon>Sar</taxon>
        <taxon>Stramenopiles</taxon>
        <taxon>Oomycota</taxon>
        <taxon>Saprolegniomycetes</taxon>
        <taxon>Saprolegniales</taxon>
        <taxon>Saprolegniaceae</taxon>
        <taxon>Saprolegnia</taxon>
    </lineage>
</organism>
<evidence type="ECO:0000313" key="2">
    <source>
        <dbReference type="EMBL" id="EQC40967.1"/>
    </source>
</evidence>
<proteinExistence type="predicted"/>
<name>T0SDR5_SAPDV</name>
<dbReference type="InterPro" id="IPR000048">
    <property type="entry name" value="IQ_motif_EF-hand-BS"/>
</dbReference>
<accession>T0SDR5</accession>
<dbReference type="GeneID" id="19942756"/>
<gene>
    <name evidence="2" type="ORF">SDRG_02029</name>
</gene>
<dbReference type="Proteomes" id="UP000030762">
    <property type="component" value="Unassembled WGS sequence"/>
</dbReference>
<dbReference type="Pfam" id="PF00612">
    <property type="entry name" value="IQ"/>
    <property type="match status" value="2"/>
</dbReference>
<dbReference type="SMART" id="SM00015">
    <property type="entry name" value="IQ"/>
    <property type="match status" value="3"/>
</dbReference>
<feature type="region of interest" description="Disordered" evidence="1">
    <location>
        <begin position="440"/>
        <end position="495"/>
    </location>
</feature>
<dbReference type="eggNOG" id="ENOG502S00V">
    <property type="taxonomic scope" value="Eukaryota"/>
</dbReference>
<evidence type="ECO:0000313" key="3">
    <source>
        <dbReference type="Proteomes" id="UP000030762"/>
    </source>
</evidence>
<dbReference type="InParanoid" id="T0SDR5"/>